<keyword evidence="2" id="KW-1185">Reference proteome</keyword>
<accession>A0ABW3XDR3</accession>
<sequence>MHRLDNGQPIRNAMREAGLSIERLAEKTKEVDPTGYGISRSAIGHMVSQGPSGRHKFEDRSCDLVARALGKPRTELFSDIAPT</sequence>
<dbReference type="EMBL" id="JBHTMM010000019">
    <property type="protein sequence ID" value="MFD1307641.1"/>
    <property type="molecule type" value="Genomic_DNA"/>
</dbReference>
<evidence type="ECO:0000313" key="2">
    <source>
        <dbReference type="Proteomes" id="UP001597058"/>
    </source>
</evidence>
<evidence type="ECO:0000313" key="1">
    <source>
        <dbReference type="EMBL" id="MFD1307641.1"/>
    </source>
</evidence>
<comment type="caution">
    <text evidence="1">The sequence shown here is derived from an EMBL/GenBank/DDBJ whole genome shotgun (WGS) entry which is preliminary data.</text>
</comment>
<name>A0ABW3XDR3_9ACTN</name>
<dbReference type="CDD" id="cd00093">
    <property type="entry name" value="HTH_XRE"/>
    <property type="match status" value="1"/>
</dbReference>
<dbReference type="Proteomes" id="UP001597058">
    <property type="component" value="Unassembled WGS sequence"/>
</dbReference>
<organism evidence="1 2">
    <name type="scientific">Streptomyces kaempferi</name>
    <dbReference type="NCBI Taxonomy" id="333725"/>
    <lineage>
        <taxon>Bacteria</taxon>
        <taxon>Bacillati</taxon>
        <taxon>Actinomycetota</taxon>
        <taxon>Actinomycetes</taxon>
        <taxon>Kitasatosporales</taxon>
        <taxon>Streptomycetaceae</taxon>
        <taxon>Streptomyces</taxon>
    </lineage>
</organism>
<proteinExistence type="predicted"/>
<dbReference type="InterPro" id="IPR001387">
    <property type="entry name" value="Cro/C1-type_HTH"/>
</dbReference>
<dbReference type="InterPro" id="IPR010982">
    <property type="entry name" value="Lambda_DNA-bd_dom_sf"/>
</dbReference>
<gene>
    <name evidence="1" type="ORF">ACFQ5X_17520</name>
</gene>
<protein>
    <submittedName>
        <fullName evidence="1">Helix-turn-helix domain-containing protein</fullName>
    </submittedName>
</protein>
<dbReference type="Gene3D" id="1.10.260.40">
    <property type="entry name" value="lambda repressor-like DNA-binding domains"/>
    <property type="match status" value="1"/>
</dbReference>
<reference evidence="2" key="1">
    <citation type="journal article" date="2019" name="Int. J. Syst. Evol. Microbiol.">
        <title>The Global Catalogue of Microorganisms (GCM) 10K type strain sequencing project: providing services to taxonomists for standard genome sequencing and annotation.</title>
        <authorList>
            <consortium name="The Broad Institute Genomics Platform"/>
            <consortium name="The Broad Institute Genome Sequencing Center for Infectious Disease"/>
            <person name="Wu L."/>
            <person name="Ma J."/>
        </authorList>
    </citation>
    <scope>NUCLEOTIDE SEQUENCE [LARGE SCALE GENOMIC DNA]</scope>
    <source>
        <strain evidence="2">CGMCC 4.7020</strain>
    </source>
</reference>
<dbReference type="RefSeq" id="WP_381242729.1">
    <property type="nucleotide sequence ID" value="NZ_JBHSKH010000136.1"/>
</dbReference>